<dbReference type="RefSeq" id="WP_183991955.1">
    <property type="nucleotide sequence ID" value="NZ_BMHW01000001.1"/>
</dbReference>
<sequence length="155" mass="17363">MNKKITFRAISRIALINVFIAVGLLSVSPAFSYAQDAPRPEIAKHVNAYAGYEGTRVWVLRIGPRENNTAIVQIGGVDHPFDMKIVLSHVEETAKDKRYSVENAGKKFVLLIVNDYGGELYLPETSKTVSLRYDDNLSQSSNAEHFLTEYLNQSE</sequence>
<dbReference type="EMBL" id="JACHEG010000002">
    <property type="protein sequence ID" value="MBB6162118.1"/>
    <property type="molecule type" value="Genomic_DNA"/>
</dbReference>
<evidence type="ECO:0000313" key="1">
    <source>
        <dbReference type="EMBL" id="MBB6162118.1"/>
    </source>
</evidence>
<gene>
    <name evidence="1" type="ORF">HNQ72_001936</name>
</gene>
<keyword evidence="2" id="KW-1185">Reference proteome</keyword>
<accession>A0A7X0CZM1</accession>
<protein>
    <submittedName>
        <fullName evidence="1">Uncharacterized protein</fullName>
    </submittedName>
</protein>
<comment type="caution">
    <text evidence="1">The sequence shown here is derived from an EMBL/GenBank/DDBJ whole genome shotgun (WGS) entry which is preliminary data.</text>
</comment>
<dbReference type="AlphaFoldDB" id="A0A7X0CZM1"/>
<proteinExistence type="predicted"/>
<name>A0A7X0CZM1_9HYPH</name>
<organism evidence="1 2">
    <name type="scientific">Rhizobium wenxiniae</name>
    <dbReference type="NCBI Taxonomy" id="1737357"/>
    <lineage>
        <taxon>Bacteria</taxon>
        <taxon>Pseudomonadati</taxon>
        <taxon>Pseudomonadota</taxon>
        <taxon>Alphaproteobacteria</taxon>
        <taxon>Hyphomicrobiales</taxon>
        <taxon>Rhizobiaceae</taxon>
        <taxon>Rhizobium/Agrobacterium group</taxon>
        <taxon>Rhizobium</taxon>
    </lineage>
</organism>
<dbReference type="Proteomes" id="UP000547879">
    <property type="component" value="Unassembled WGS sequence"/>
</dbReference>
<evidence type="ECO:0000313" key="2">
    <source>
        <dbReference type="Proteomes" id="UP000547879"/>
    </source>
</evidence>
<reference evidence="1 2" key="1">
    <citation type="submission" date="2020-08" db="EMBL/GenBank/DDBJ databases">
        <title>Genomic Encyclopedia of Type Strains, Phase IV (KMG-IV): sequencing the most valuable type-strain genomes for metagenomic binning, comparative biology and taxonomic classification.</title>
        <authorList>
            <person name="Goeker M."/>
        </authorList>
    </citation>
    <scope>NUCLEOTIDE SEQUENCE [LARGE SCALE GENOMIC DNA]</scope>
    <source>
        <strain evidence="1 2">DSM 100734</strain>
    </source>
</reference>